<dbReference type="PANTHER" id="PTHR35368:SF1">
    <property type="entry name" value="HYDROPEROXIDE REDUCTASE"/>
    <property type="match status" value="1"/>
</dbReference>
<evidence type="ECO:0000313" key="1">
    <source>
        <dbReference type="EMBL" id="MDA5401522.1"/>
    </source>
</evidence>
<reference evidence="1" key="1">
    <citation type="submission" date="2022-11" db="EMBL/GenBank/DDBJ databases">
        <title>Draft genome sequence of Hoeflea poritis E7-10 and Hoeflea prorocentri PM5-8, separated from scleractinian coral Porites lutea and marine dinoflagellate.</title>
        <authorList>
            <person name="Zhang G."/>
            <person name="Wei Q."/>
            <person name="Cai L."/>
        </authorList>
    </citation>
    <scope>NUCLEOTIDE SEQUENCE</scope>
    <source>
        <strain evidence="1">PM5-8</strain>
    </source>
</reference>
<evidence type="ECO:0000313" key="2">
    <source>
        <dbReference type="Proteomes" id="UP001151234"/>
    </source>
</evidence>
<dbReference type="SUPFAM" id="SSF82784">
    <property type="entry name" value="OsmC-like"/>
    <property type="match status" value="1"/>
</dbReference>
<name>A0A9X3UN24_9HYPH</name>
<protein>
    <submittedName>
        <fullName evidence="1">OsmC family protein</fullName>
    </submittedName>
</protein>
<dbReference type="InterPro" id="IPR036102">
    <property type="entry name" value="OsmC/Ohrsf"/>
</dbReference>
<dbReference type="InterPro" id="IPR015946">
    <property type="entry name" value="KH_dom-like_a/b"/>
</dbReference>
<organism evidence="1 2">
    <name type="scientific">Hoeflea prorocentri</name>
    <dbReference type="NCBI Taxonomy" id="1922333"/>
    <lineage>
        <taxon>Bacteria</taxon>
        <taxon>Pseudomonadati</taxon>
        <taxon>Pseudomonadota</taxon>
        <taxon>Alphaproteobacteria</taxon>
        <taxon>Hyphomicrobiales</taxon>
        <taxon>Rhizobiaceae</taxon>
        <taxon>Hoeflea</taxon>
    </lineage>
</organism>
<dbReference type="PANTHER" id="PTHR35368">
    <property type="entry name" value="HYDROPEROXIDE REDUCTASE"/>
    <property type="match status" value="1"/>
</dbReference>
<dbReference type="Gene3D" id="3.30.300.20">
    <property type="match status" value="1"/>
</dbReference>
<dbReference type="AlphaFoldDB" id="A0A9X3UN24"/>
<dbReference type="RefSeq" id="WP_267993506.1">
    <property type="nucleotide sequence ID" value="NZ_JAPJZI010000002.1"/>
</dbReference>
<keyword evidence="2" id="KW-1185">Reference proteome</keyword>
<dbReference type="InterPro" id="IPR052924">
    <property type="entry name" value="OsmC/Ohr_hydroprdx_reductase"/>
</dbReference>
<dbReference type="Proteomes" id="UP001151234">
    <property type="component" value="Unassembled WGS sequence"/>
</dbReference>
<dbReference type="Pfam" id="PF02566">
    <property type="entry name" value="OsmC"/>
    <property type="match status" value="1"/>
</dbReference>
<sequence>MAHTMPDSFPIEIDGMAISAAKTELTARQHTIVIDEPPERGGTDIAATPLEHMLSSFLACTNVITQFVAVQKRLKIRGMSMSLVGHFDTRGVFEKASVRCPFPTIEMKVEIQSDMSLDELHDLKAAVARRCPVSVILREAGCQIEDVWQLMPST</sequence>
<dbReference type="InterPro" id="IPR003718">
    <property type="entry name" value="OsmC/Ohr_fam"/>
</dbReference>
<proteinExistence type="predicted"/>
<gene>
    <name evidence="1" type="ORF">OQ273_23345</name>
</gene>
<accession>A0A9X3UN24</accession>
<dbReference type="EMBL" id="JAPJZI010000002">
    <property type="protein sequence ID" value="MDA5401522.1"/>
    <property type="molecule type" value="Genomic_DNA"/>
</dbReference>
<comment type="caution">
    <text evidence="1">The sequence shown here is derived from an EMBL/GenBank/DDBJ whole genome shotgun (WGS) entry which is preliminary data.</text>
</comment>